<dbReference type="EMBL" id="PQFF01000269">
    <property type="protein sequence ID" value="RHZ68391.1"/>
    <property type="molecule type" value="Genomic_DNA"/>
</dbReference>
<protein>
    <recommendedName>
        <fullName evidence="2">PCI domain-containing protein</fullName>
    </recommendedName>
</protein>
<organism evidence="3 4">
    <name type="scientific">Diversispora epigaea</name>
    <dbReference type="NCBI Taxonomy" id="1348612"/>
    <lineage>
        <taxon>Eukaryota</taxon>
        <taxon>Fungi</taxon>
        <taxon>Fungi incertae sedis</taxon>
        <taxon>Mucoromycota</taxon>
        <taxon>Glomeromycotina</taxon>
        <taxon>Glomeromycetes</taxon>
        <taxon>Diversisporales</taxon>
        <taxon>Diversisporaceae</taxon>
        <taxon>Diversispora</taxon>
    </lineage>
</organism>
<dbReference type="InterPro" id="IPR040798">
    <property type="entry name" value="Rpn9_C"/>
</dbReference>
<gene>
    <name evidence="3" type="ORF">Glove_295g29</name>
</gene>
<dbReference type="InterPro" id="IPR000717">
    <property type="entry name" value="PCI_dom"/>
</dbReference>
<dbReference type="SUPFAM" id="SSF46785">
    <property type="entry name" value="Winged helix' DNA-binding domain"/>
    <property type="match status" value="1"/>
</dbReference>
<name>A0A397HYN2_9GLOM</name>
<dbReference type="PANTHER" id="PTHR10539:SF0">
    <property type="entry name" value="26S PROTEASOME NON-ATPASE REGULATORY SUBUNIT 13"/>
    <property type="match status" value="1"/>
</dbReference>
<comment type="similarity">
    <text evidence="1">Belongs to the proteasome subunit S11 family.</text>
</comment>
<dbReference type="PANTHER" id="PTHR10539">
    <property type="entry name" value="26S PROTEASOME NON-ATPASE REGULATORY SUBUNIT 13"/>
    <property type="match status" value="1"/>
</dbReference>
<evidence type="ECO:0000259" key="2">
    <source>
        <dbReference type="PROSITE" id="PS50250"/>
    </source>
</evidence>
<evidence type="ECO:0000313" key="3">
    <source>
        <dbReference type="EMBL" id="RHZ68391.1"/>
    </source>
</evidence>
<accession>A0A397HYN2</accession>
<dbReference type="AlphaFoldDB" id="A0A397HYN2"/>
<evidence type="ECO:0000256" key="1">
    <source>
        <dbReference type="ARBA" id="ARBA00006207"/>
    </source>
</evidence>
<feature type="domain" description="PCI" evidence="2">
    <location>
        <begin position="1"/>
        <end position="64"/>
    </location>
</feature>
<dbReference type="Proteomes" id="UP000266861">
    <property type="component" value="Unassembled WGS sequence"/>
</dbReference>
<dbReference type="GO" id="GO:0005829">
    <property type="term" value="C:cytosol"/>
    <property type="evidence" value="ECO:0007669"/>
    <property type="project" value="TreeGrafter"/>
</dbReference>
<dbReference type="InterPro" id="IPR036390">
    <property type="entry name" value="WH_DNA-bd_sf"/>
</dbReference>
<dbReference type="GO" id="GO:0005198">
    <property type="term" value="F:structural molecule activity"/>
    <property type="evidence" value="ECO:0007669"/>
    <property type="project" value="TreeGrafter"/>
</dbReference>
<evidence type="ECO:0000313" key="4">
    <source>
        <dbReference type="Proteomes" id="UP000266861"/>
    </source>
</evidence>
<keyword evidence="4" id="KW-1185">Reference proteome</keyword>
<proteinExistence type="inferred from homology"/>
<dbReference type="GO" id="GO:0005634">
    <property type="term" value="C:nucleus"/>
    <property type="evidence" value="ECO:0007669"/>
    <property type="project" value="TreeGrafter"/>
</dbReference>
<dbReference type="InterPro" id="IPR035298">
    <property type="entry name" value="PSMD13"/>
</dbReference>
<sequence length="103" mass="11829">MSLIEAVFKRNADNRTIPFGVIAAETRLPIEEVEYLVMKALSLKLIRGSIDQVGEVVAVTWVQPRVLDRTQIDGMRQRLQEWDETVKKTALFVENETPELFVQ</sequence>
<dbReference type="STRING" id="1348612.A0A397HYN2"/>
<dbReference type="Pfam" id="PF18261">
    <property type="entry name" value="Rpn9_C"/>
    <property type="match status" value="1"/>
</dbReference>
<dbReference type="SMART" id="SM00088">
    <property type="entry name" value="PINT"/>
    <property type="match status" value="1"/>
</dbReference>
<dbReference type="PROSITE" id="PS50250">
    <property type="entry name" value="PCI"/>
    <property type="match status" value="1"/>
</dbReference>
<dbReference type="GO" id="GO:0008541">
    <property type="term" value="C:proteasome regulatory particle, lid subcomplex"/>
    <property type="evidence" value="ECO:0007669"/>
    <property type="project" value="TreeGrafter"/>
</dbReference>
<reference evidence="3 4" key="1">
    <citation type="submission" date="2018-08" db="EMBL/GenBank/DDBJ databases">
        <title>Genome and evolution of the arbuscular mycorrhizal fungus Diversispora epigaea (formerly Glomus versiforme) and its bacterial endosymbionts.</title>
        <authorList>
            <person name="Sun X."/>
            <person name="Fei Z."/>
            <person name="Harrison M."/>
        </authorList>
    </citation>
    <scope>NUCLEOTIDE SEQUENCE [LARGE SCALE GENOMIC DNA]</scope>
    <source>
        <strain evidence="3 4">IT104</strain>
    </source>
</reference>
<dbReference type="OrthoDB" id="1093at2759"/>
<comment type="caution">
    <text evidence="3">The sequence shown here is derived from an EMBL/GenBank/DDBJ whole genome shotgun (WGS) entry which is preliminary data.</text>
</comment>
<dbReference type="Pfam" id="PF01399">
    <property type="entry name" value="PCI"/>
    <property type="match status" value="1"/>
</dbReference>
<dbReference type="GO" id="GO:0006511">
    <property type="term" value="P:ubiquitin-dependent protein catabolic process"/>
    <property type="evidence" value="ECO:0007669"/>
    <property type="project" value="TreeGrafter"/>
</dbReference>